<evidence type="ECO:0000256" key="7">
    <source>
        <dbReference type="RuleBase" id="RU004473"/>
    </source>
</evidence>
<dbReference type="InterPro" id="IPR016040">
    <property type="entry name" value="NAD(P)-bd_dom"/>
</dbReference>
<keyword evidence="5" id="KW-0520">NAD</keyword>
<dbReference type="NCBIfam" id="TIGR01181">
    <property type="entry name" value="dTDP_gluc_dehyt"/>
    <property type="match status" value="1"/>
</dbReference>
<organism evidence="10 11">
    <name type="scientific">Shewanella gelidii</name>
    <dbReference type="NCBI Taxonomy" id="1642821"/>
    <lineage>
        <taxon>Bacteria</taxon>
        <taxon>Pseudomonadati</taxon>
        <taxon>Pseudomonadota</taxon>
        <taxon>Gammaproteobacteria</taxon>
        <taxon>Alteromonadales</taxon>
        <taxon>Shewanellaceae</taxon>
        <taxon>Shewanella</taxon>
    </lineage>
</organism>
<dbReference type="GO" id="GO:0008460">
    <property type="term" value="F:dTDP-glucose 4,6-dehydratase activity"/>
    <property type="evidence" value="ECO:0007669"/>
    <property type="project" value="UniProtKB-EC"/>
</dbReference>
<evidence type="ECO:0000259" key="9">
    <source>
        <dbReference type="Pfam" id="PF16363"/>
    </source>
</evidence>
<evidence type="ECO:0000256" key="1">
    <source>
        <dbReference type="ARBA" id="ARBA00001539"/>
    </source>
</evidence>
<dbReference type="Proteomes" id="UP000613743">
    <property type="component" value="Unassembled WGS sequence"/>
</dbReference>
<keyword evidence="8" id="KW-0472">Membrane</keyword>
<dbReference type="SUPFAM" id="SSF51735">
    <property type="entry name" value="NAD(P)-binding Rossmann-fold domains"/>
    <property type="match status" value="1"/>
</dbReference>
<evidence type="ECO:0000313" key="10">
    <source>
        <dbReference type="EMBL" id="GGI67125.1"/>
    </source>
</evidence>
<dbReference type="InterPro" id="IPR036291">
    <property type="entry name" value="NAD(P)-bd_dom_sf"/>
</dbReference>
<comment type="caution">
    <text evidence="10">The sequence shown here is derived from an EMBL/GenBank/DDBJ whole genome shotgun (WGS) entry which is preliminary data.</text>
</comment>
<dbReference type="Gene3D" id="3.90.25.10">
    <property type="entry name" value="UDP-galactose 4-epimerase, domain 1"/>
    <property type="match status" value="1"/>
</dbReference>
<proteinExistence type="inferred from homology"/>
<evidence type="ECO:0000256" key="5">
    <source>
        <dbReference type="ARBA" id="ARBA00023027"/>
    </source>
</evidence>
<evidence type="ECO:0000256" key="4">
    <source>
        <dbReference type="ARBA" id="ARBA00011990"/>
    </source>
</evidence>
<protein>
    <recommendedName>
        <fullName evidence="4 7">dTDP-glucose 4,6-dehydratase</fullName>
        <ecNumber evidence="4 7">4.2.1.46</ecNumber>
    </recommendedName>
</protein>
<dbReference type="GO" id="GO:0009225">
    <property type="term" value="P:nucleotide-sugar metabolic process"/>
    <property type="evidence" value="ECO:0007669"/>
    <property type="project" value="InterPro"/>
</dbReference>
<sequence length="363" mass="41050">MPKSQLAQLPKTQASVKSRRILVTGAAGFIGANFVDYWLTQYPNDQIWGLDKLTYAANLRNLSEAIKSVRFTFVKGDIADESLVRGLVIEHHIDTVINFAAESHVDRSIASADEFVQTNIVGTHNLLKVCKSIWIDDPNWCQRKPEVRFHQVSTDEVYGSLTIEDDSFTESSPFLPNSPYSASKAAADHMVRAFGKTYGLPVTTSHCSNNYGPYHHVEKMIPMIITHLLENETIGIYGDGLQIRDWLHVEDHIRGIEHILKDGIAGEHYNIGAQYELTNIELVHRICKLMEQEFSQRPELHAQYPMATALQTGTSTSLIEHVPDRLGHDKRYGVNFDKLAELGYQPQVDFDAGLKRTIAWFMR</sequence>
<dbReference type="EC" id="4.2.1.46" evidence="4 7"/>
<evidence type="ECO:0000256" key="8">
    <source>
        <dbReference type="SAM" id="Phobius"/>
    </source>
</evidence>
<keyword evidence="8" id="KW-1133">Transmembrane helix</keyword>
<feature type="transmembrane region" description="Helical" evidence="8">
    <location>
        <begin position="21"/>
        <end position="39"/>
    </location>
</feature>
<dbReference type="PANTHER" id="PTHR43000">
    <property type="entry name" value="DTDP-D-GLUCOSE 4,6-DEHYDRATASE-RELATED"/>
    <property type="match status" value="1"/>
</dbReference>
<evidence type="ECO:0000256" key="2">
    <source>
        <dbReference type="ARBA" id="ARBA00001911"/>
    </source>
</evidence>
<comment type="similarity">
    <text evidence="3 7">Belongs to the NAD(P)-dependent epimerase/dehydratase family. dTDP-glucose dehydratase subfamily.</text>
</comment>
<comment type="cofactor">
    <cofactor evidence="2 7">
        <name>NAD(+)</name>
        <dbReference type="ChEBI" id="CHEBI:57540"/>
    </cofactor>
</comment>
<comment type="catalytic activity">
    <reaction evidence="1 7">
        <text>dTDP-alpha-D-glucose = dTDP-4-dehydro-6-deoxy-alpha-D-glucose + H2O</text>
        <dbReference type="Rhea" id="RHEA:17221"/>
        <dbReference type="ChEBI" id="CHEBI:15377"/>
        <dbReference type="ChEBI" id="CHEBI:57477"/>
        <dbReference type="ChEBI" id="CHEBI:57649"/>
        <dbReference type="EC" id="4.2.1.46"/>
    </reaction>
</comment>
<evidence type="ECO:0000313" key="11">
    <source>
        <dbReference type="Proteomes" id="UP000613743"/>
    </source>
</evidence>
<dbReference type="EMBL" id="BMPZ01000001">
    <property type="protein sequence ID" value="GGI67125.1"/>
    <property type="molecule type" value="Genomic_DNA"/>
</dbReference>
<dbReference type="Gene3D" id="3.40.50.720">
    <property type="entry name" value="NAD(P)-binding Rossmann-like Domain"/>
    <property type="match status" value="1"/>
</dbReference>
<accession>A0A917JIR2</accession>
<dbReference type="RefSeq" id="WP_188916615.1">
    <property type="nucleotide sequence ID" value="NZ_BMPZ01000001.1"/>
</dbReference>
<reference evidence="10" key="2">
    <citation type="submission" date="2020-09" db="EMBL/GenBank/DDBJ databases">
        <authorList>
            <person name="Sun Q."/>
            <person name="Ohkuma M."/>
        </authorList>
    </citation>
    <scope>NUCLEOTIDE SEQUENCE</scope>
    <source>
        <strain evidence="10">JCM 30804</strain>
    </source>
</reference>
<evidence type="ECO:0000256" key="6">
    <source>
        <dbReference type="ARBA" id="ARBA00023239"/>
    </source>
</evidence>
<name>A0A917JIR2_9GAMM</name>
<keyword evidence="11" id="KW-1185">Reference proteome</keyword>
<dbReference type="AlphaFoldDB" id="A0A917JIR2"/>
<keyword evidence="8" id="KW-0812">Transmembrane</keyword>
<feature type="domain" description="NAD(P)-binding" evidence="9">
    <location>
        <begin position="22"/>
        <end position="357"/>
    </location>
</feature>
<keyword evidence="6 7" id="KW-0456">Lyase</keyword>
<evidence type="ECO:0000256" key="3">
    <source>
        <dbReference type="ARBA" id="ARBA00008178"/>
    </source>
</evidence>
<dbReference type="InterPro" id="IPR005888">
    <property type="entry name" value="dTDP_Gluc_deHydtase"/>
</dbReference>
<dbReference type="CDD" id="cd05246">
    <property type="entry name" value="dTDP_GD_SDR_e"/>
    <property type="match status" value="1"/>
</dbReference>
<dbReference type="Pfam" id="PF16363">
    <property type="entry name" value="GDP_Man_Dehyd"/>
    <property type="match status" value="1"/>
</dbReference>
<gene>
    <name evidence="10" type="primary">rfbB</name>
    <name evidence="10" type="ORF">GCM10009332_00160</name>
</gene>
<reference evidence="10" key="1">
    <citation type="journal article" date="2014" name="Int. J. Syst. Evol. Microbiol.">
        <title>Complete genome sequence of Corynebacterium casei LMG S-19264T (=DSM 44701T), isolated from a smear-ripened cheese.</title>
        <authorList>
            <consortium name="US DOE Joint Genome Institute (JGI-PGF)"/>
            <person name="Walter F."/>
            <person name="Albersmeier A."/>
            <person name="Kalinowski J."/>
            <person name="Ruckert C."/>
        </authorList>
    </citation>
    <scope>NUCLEOTIDE SEQUENCE</scope>
    <source>
        <strain evidence="10">JCM 30804</strain>
    </source>
</reference>